<dbReference type="Gene3D" id="6.10.140.1990">
    <property type="match status" value="1"/>
</dbReference>
<dbReference type="PRINTS" id="PR01490">
    <property type="entry name" value="RTXTOXIND"/>
</dbReference>
<protein>
    <submittedName>
        <fullName evidence="3">Secretion protein HlyD</fullName>
    </submittedName>
</protein>
<dbReference type="eggNOG" id="COG0845">
    <property type="taxonomic scope" value="Bacteria"/>
</dbReference>
<dbReference type="SUPFAM" id="SSF111369">
    <property type="entry name" value="HlyD-like secretion proteins"/>
    <property type="match status" value="3"/>
</dbReference>
<dbReference type="RefSeq" id="WP_011478536.1">
    <property type="nucleotide sequence ID" value="NC_007947.1"/>
</dbReference>
<proteinExistence type="predicted"/>
<dbReference type="Gene3D" id="2.40.50.100">
    <property type="match status" value="1"/>
</dbReference>
<name>Q1H4Z8_METFK</name>
<dbReference type="GO" id="GO:0019898">
    <property type="term" value="C:extrinsic component of membrane"/>
    <property type="evidence" value="ECO:0007669"/>
    <property type="project" value="InterPro"/>
</dbReference>
<accession>Q1H4Z8</accession>
<dbReference type="PANTHER" id="PTHR30438">
    <property type="entry name" value="36 KDA ANTIGEN-RELATED"/>
    <property type="match status" value="1"/>
</dbReference>
<dbReference type="GO" id="GO:1990961">
    <property type="term" value="P:xenobiotic detoxification by transmembrane export across the plasma membrane"/>
    <property type="evidence" value="ECO:0007669"/>
    <property type="project" value="InterPro"/>
</dbReference>
<dbReference type="InterPro" id="IPR030190">
    <property type="entry name" value="MacA_alpha-hairpin_sf"/>
</dbReference>
<dbReference type="GO" id="GO:0005886">
    <property type="term" value="C:plasma membrane"/>
    <property type="evidence" value="ECO:0007669"/>
    <property type="project" value="TreeGrafter"/>
</dbReference>
<dbReference type="PANTHER" id="PTHR30438:SF2">
    <property type="entry name" value="MEMBRANE PROTEIN"/>
    <property type="match status" value="1"/>
</dbReference>
<reference evidence="3 4" key="1">
    <citation type="submission" date="2006-03" db="EMBL/GenBank/DDBJ databases">
        <title>Complete sequence of Methylobacillus flagellatus KT.</title>
        <authorList>
            <consortium name="US DOE Joint Genome Institute"/>
            <person name="Copeland A."/>
            <person name="Lucas S."/>
            <person name="Lapidus A."/>
            <person name="Barry K."/>
            <person name="Detter J.C."/>
            <person name="Glavina del Rio T."/>
            <person name="Hammon N."/>
            <person name="Israni S."/>
            <person name="Dalin E."/>
            <person name="Tice H."/>
            <person name="Pitluck S."/>
            <person name="Brettin T."/>
            <person name="Bruce D."/>
            <person name="Han C."/>
            <person name="Tapia R."/>
            <person name="Saunders E."/>
            <person name="Gilna P."/>
            <person name="Schmutz J."/>
            <person name="Larimer F."/>
            <person name="Land M."/>
            <person name="Kyrpides N."/>
            <person name="Anderson I."/>
            <person name="Richardson P."/>
        </authorList>
    </citation>
    <scope>NUCLEOTIDE SEQUENCE [LARGE SCALE GENOMIC DNA]</scope>
    <source>
        <strain evidence="4">KT / ATCC 51484 / DSM 6875</strain>
    </source>
</reference>
<gene>
    <name evidence="3" type="ordered locus">Mfla_0168</name>
</gene>
<dbReference type="HOGENOM" id="CLU_018816_6_0_4"/>
<dbReference type="AlphaFoldDB" id="Q1H4Z8"/>
<dbReference type="Proteomes" id="UP000002440">
    <property type="component" value="Chromosome"/>
</dbReference>
<evidence type="ECO:0000313" key="4">
    <source>
        <dbReference type="Proteomes" id="UP000002440"/>
    </source>
</evidence>
<feature type="domain" description="Multidrug resistance protein MdtA-like alpha-helical hairpin" evidence="2">
    <location>
        <begin position="119"/>
        <end position="180"/>
    </location>
</feature>
<dbReference type="STRING" id="265072.Mfla_0168"/>
<dbReference type="KEGG" id="mfa:Mfla_0168"/>
<keyword evidence="4" id="KW-1185">Reference proteome</keyword>
<dbReference type="EMBL" id="CP000284">
    <property type="protein sequence ID" value="ABE48439.1"/>
    <property type="molecule type" value="Genomic_DNA"/>
</dbReference>
<evidence type="ECO:0000313" key="3">
    <source>
        <dbReference type="EMBL" id="ABE48439.1"/>
    </source>
</evidence>
<dbReference type="Pfam" id="PF25876">
    <property type="entry name" value="HH_MFP_RND"/>
    <property type="match status" value="1"/>
</dbReference>
<dbReference type="OrthoDB" id="9813967at2"/>
<dbReference type="Gene3D" id="2.40.30.170">
    <property type="match status" value="1"/>
</dbReference>
<feature type="coiled-coil region" evidence="1">
    <location>
        <begin position="81"/>
        <end position="216"/>
    </location>
</feature>
<evidence type="ECO:0000259" key="2">
    <source>
        <dbReference type="Pfam" id="PF25876"/>
    </source>
</evidence>
<dbReference type="GO" id="GO:1990195">
    <property type="term" value="C:macrolide transmembrane transporter complex"/>
    <property type="evidence" value="ECO:0007669"/>
    <property type="project" value="InterPro"/>
</dbReference>
<evidence type="ECO:0000256" key="1">
    <source>
        <dbReference type="SAM" id="Coils"/>
    </source>
</evidence>
<sequence>MNPRVKKIVPIVIIAALAAAGLYAWQAMNGDDNTKGLASGNGRIEAVEIDVATKLPGRVEDILVNEGDFVEKGQLLARMQIDVLNAQRDEARAQYQQALNSAVAAQAQVALRESDKRATQALVAQRESELDAAQRRLARSETLSAEGASSIQELDDDRARVRSAQAAVEAAKAQVSAAQAAIDAAKAQVIGARSTVAAAEATIARIEADIADSQLTAPRDGRVQYRIAQPGEVLAGGGKVLNLVDLSDVYMTFFLPQAAAGRLAMGEDARIILDAAPQYVIPATISFVASTAQFTPKTVETESERQKLMFRVKAQIDRGLLHKHLKLVKTGLPGVAWVKVDKQTEWPAELAVKVPE</sequence>
<dbReference type="InterPro" id="IPR058624">
    <property type="entry name" value="MdtA-like_HH"/>
</dbReference>
<keyword evidence="1" id="KW-0175">Coiled coil</keyword>
<organism evidence="3 4">
    <name type="scientific">Methylobacillus flagellatus (strain ATCC 51484 / DSM 6875 / VKM B-1610 / KT)</name>
    <dbReference type="NCBI Taxonomy" id="265072"/>
    <lineage>
        <taxon>Bacteria</taxon>
        <taxon>Pseudomonadati</taxon>
        <taxon>Pseudomonadota</taxon>
        <taxon>Betaproteobacteria</taxon>
        <taxon>Nitrosomonadales</taxon>
        <taxon>Methylophilaceae</taxon>
        <taxon>Methylobacillus</taxon>
    </lineage>
</organism>